<protein>
    <submittedName>
        <fullName evidence="2">Uncharacterized protein</fullName>
    </submittedName>
</protein>
<feature type="transmembrane region" description="Helical" evidence="1">
    <location>
        <begin position="34"/>
        <end position="54"/>
    </location>
</feature>
<dbReference type="RefSeq" id="WP_326567850.1">
    <property type="nucleotide sequence ID" value="NZ_CP142149.1"/>
</dbReference>
<accession>A0ABZ1I515</accession>
<feature type="transmembrane region" description="Helical" evidence="1">
    <location>
        <begin position="7"/>
        <end position="28"/>
    </location>
</feature>
<organism evidence="2 3">
    <name type="scientific">Amycolatopsis rhabdoformis</name>
    <dbReference type="NCBI Taxonomy" id="1448059"/>
    <lineage>
        <taxon>Bacteria</taxon>
        <taxon>Bacillati</taxon>
        <taxon>Actinomycetota</taxon>
        <taxon>Actinomycetes</taxon>
        <taxon>Pseudonocardiales</taxon>
        <taxon>Pseudonocardiaceae</taxon>
        <taxon>Amycolatopsis</taxon>
    </lineage>
</organism>
<proteinExistence type="predicted"/>
<evidence type="ECO:0000313" key="2">
    <source>
        <dbReference type="EMBL" id="WSE28856.1"/>
    </source>
</evidence>
<keyword evidence="1" id="KW-1133">Transmembrane helix</keyword>
<keyword evidence="3" id="KW-1185">Reference proteome</keyword>
<evidence type="ECO:0000256" key="1">
    <source>
        <dbReference type="SAM" id="Phobius"/>
    </source>
</evidence>
<gene>
    <name evidence="2" type="ORF">VSH64_39515</name>
</gene>
<reference evidence="2 3" key="1">
    <citation type="journal article" date="2015" name="Int. J. Syst. Evol. Microbiol.">
        <title>Amycolatopsis rhabdoformis sp. nov., an actinomycete isolated from a tropical forest soil.</title>
        <authorList>
            <person name="Souza W.R."/>
            <person name="Silva R.E."/>
            <person name="Goodfellow M."/>
            <person name="Busarakam K."/>
            <person name="Figueiro F.S."/>
            <person name="Ferreira D."/>
            <person name="Rodrigues-Filho E."/>
            <person name="Moraes L.A.B."/>
            <person name="Zucchi T.D."/>
        </authorList>
    </citation>
    <scope>NUCLEOTIDE SEQUENCE [LARGE SCALE GENOMIC DNA]</scope>
    <source>
        <strain evidence="2 3">NCIMB 14900</strain>
    </source>
</reference>
<dbReference type="Proteomes" id="UP001330812">
    <property type="component" value="Chromosome"/>
</dbReference>
<evidence type="ECO:0000313" key="3">
    <source>
        <dbReference type="Proteomes" id="UP001330812"/>
    </source>
</evidence>
<keyword evidence="1" id="KW-0472">Membrane</keyword>
<name>A0ABZ1I515_9PSEU</name>
<sequence length="67" mass="7732">MPRKTALILALMNTTLAAYWVIAEVWLFADVTNFFTWLTSAIWVANAVYFWAAYIRARRGRSHADHA</sequence>
<keyword evidence="1" id="KW-0812">Transmembrane</keyword>
<dbReference type="EMBL" id="CP142149">
    <property type="protein sequence ID" value="WSE28856.1"/>
    <property type="molecule type" value="Genomic_DNA"/>
</dbReference>